<comment type="caution">
    <text evidence="2">The sequence shown here is derived from an EMBL/GenBank/DDBJ whole genome shotgun (WGS) entry which is preliminary data.</text>
</comment>
<accession>F3CCA6</accession>
<name>F3CCA6_PSESG</name>
<dbReference type="Pfam" id="PF02534">
    <property type="entry name" value="T4SS-DNA_transf"/>
    <property type="match status" value="1"/>
</dbReference>
<feature type="region of interest" description="Disordered" evidence="1">
    <location>
        <begin position="1"/>
        <end position="27"/>
    </location>
</feature>
<evidence type="ECO:0000313" key="2">
    <source>
        <dbReference type="EMBL" id="EGH16898.1"/>
    </source>
</evidence>
<sequence>SASSREPLMGKAKSKPISPDNPQERIEEHPAFLLGIHPTEDSFLVAAPPGSGKPVGVVIPNLLRYADSVVVHDPIKDFKL</sequence>
<proteinExistence type="predicted"/>
<protein>
    <submittedName>
        <fullName evidence="2">Uncharacterized protein</fullName>
    </submittedName>
</protein>
<gene>
    <name evidence="2" type="ORF">Pgy4_28100</name>
</gene>
<reference evidence="2 3" key="1">
    <citation type="journal article" date="2011" name="PLoS Pathog.">
        <title>Dynamic evolution of pathogenicity revealed by sequencing and comparative genomics of 19 Pseudomonas syringae isolates.</title>
        <authorList>
            <person name="Baltrus D.A."/>
            <person name="Nishimura M.T."/>
            <person name="Romanchuk A."/>
            <person name="Chang J.H."/>
            <person name="Mukhtar M.S."/>
            <person name="Cherkis K."/>
            <person name="Roach J."/>
            <person name="Grant S.R."/>
            <person name="Jones C.D."/>
            <person name="Dangl J.L."/>
        </authorList>
    </citation>
    <scope>NUCLEOTIDE SEQUENCE [LARGE SCALE GENOMIC DNA]</scope>
    <source>
        <strain evidence="3">race 4</strain>
    </source>
</reference>
<dbReference type="GO" id="GO:0016020">
    <property type="term" value="C:membrane"/>
    <property type="evidence" value="ECO:0007669"/>
    <property type="project" value="InterPro"/>
</dbReference>
<dbReference type="Proteomes" id="UP000005466">
    <property type="component" value="Unassembled WGS sequence"/>
</dbReference>
<feature type="non-terminal residue" evidence="2">
    <location>
        <position position="1"/>
    </location>
</feature>
<dbReference type="AlphaFoldDB" id="F3CCA6"/>
<evidence type="ECO:0000256" key="1">
    <source>
        <dbReference type="SAM" id="MobiDB-lite"/>
    </source>
</evidence>
<dbReference type="EMBL" id="ADWY01001396">
    <property type="protein sequence ID" value="EGH16898.1"/>
    <property type="molecule type" value="Genomic_DNA"/>
</dbReference>
<evidence type="ECO:0000313" key="3">
    <source>
        <dbReference type="Proteomes" id="UP000005466"/>
    </source>
</evidence>
<dbReference type="InterPro" id="IPR003688">
    <property type="entry name" value="TraG/VirD4"/>
</dbReference>
<dbReference type="HOGENOM" id="CLU_2660554_0_0_6"/>
<organism evidence="2 3">
    <name type="scientific">Pseudomonas savastanoi pv. glycinea str. race 4</name>
    <dbReference type="NCBI Taxonomy" id="875330"/>
    <lineage>
        <taxon>Bacteria</taxon>
        <taxon>Pseudomonadati</taxon>
        <taxon>Pseudomonadota</taxon>
        <taxon>Gammaproteobacteria</taxon>
        <taxon>Pseudomonadales</taxon>
        <taxon>Pseudomonadaceae</taxon>
        <taxon>Pseudomonas</taxon>
    </lineage>
</organism>